<reference evidence="2" key="1">
    <citation type="submission" date="2023-03" db="EMBL/GenBank/DDBJ databases">
        <title>Massive genome expansion in bonnet fungi (Mycena s.s.) driven by repeated elements and novel gene families across ecological guilds.</title>
        <authorList>
            <consortium name="Lawrence Berkeley National Laboratory"/>
            <person name="Harder C.B."/>
            <person name="Miyauchi S."/>
            <person name="Viragh M."/>
            <person name="Kuo A."/>
            <person name="Thoen E."/>
            <person name="Andreopoulos B."/>
            <person name="Lu D."/>
            <person name="Skrede I."/>
            <person name="Drula E."/>
            <person name="Henrissat B."/>
            <person name="Morin E."/>
            <person name="Kohler A."/>
            <person name="Barry K."/>
            <person name="LaButti K."/>
            <person name="Morin E."/>
            <person name="Salamov A."/>
            <person name="Lipzen A."/>
            <person name="Mereny Z."/>
            <person name="Hegedus B."/>
            <person name="Baldrian P."/>
            <person name="Stursova M."/>
            <person name="Weitz H."/>
            <person name="Taylor A."/>
            <person name="Grigoriev I.V."/>
            <person name="Nagy L.G."/>
            <person name="Martin F."/>
            <person name="Kauserud H."/>
        </authorList>
    </citation>
    <scope>NUCLEOTIDE SEQUENCE</scope>
    <source>
        <strain evidence="2">9284</strain>
    </source>
</reference>
<keyword evidence="1" id="KW-0732">Signal</keyword>
<evidence type="ECO:0008006" key="4">
    <source>
        <dbReference type="Google" id="ProtNLM"/>
    </source>
</evidence>
<dbReference type="InterPro" id="IPR021851">
    <property type="entry name" value="DUF3455"/>
</dbReference>
<keyword evidence="3" id="KW-1185">Reference proteome</keyword>
<comment type="caution">
    <text evidence="2">The sequence shown here is derived from an EMBL/GenBank/DDBJ whole genome shotgun (WGS) entry which is preliminary data.</text>
</comment>
<name>A0AAD7BA65_9AGAR</name>
<accession>A0AAD7BA65</accession>
<feature type="chain" id="PRO_5042030704" description="Malate dehydrogenase" evidence="1">
    <location>
        <begin position="17"/>
        <end position="237"/>
    </location>
</feature>
<dbReference type="Pfam" id="PF11937">
    <property type="entry name" value="DUF3455"/>
    <property type="match status" value="1"/>
</dbReference>
<sequence length="237" mass="24825">MFSFARLSLFLATVSALNFPSQALLPRQESGICSTTNAQIILPDNQTMLVAPSEGPSYIALAIGVQNYTCASSGTWTNVGAVAELFDISCLYGTAQFAGLPQNAFALWSQLPPATTIQGIINILAPLHTPLVLGQHYFVPSPSGSGVSPKFDFTSASLAGHPDAFVIAAKAGDIPSPAGPPAIDWLELNNVQGNLAKQVFRIDTVNGSPPSSCQVGESPISVKYAAMYCECSCRKSG</sequence>
<evidence type="ECO:0000313" key="3">
    <source>
        <dbReference type="Proteomes" id="UP001221142"/>
    </source>
</evidence>
<dbReference type="PANTHER" id="PTHR35567:SF1">
    <property type="entry name" value="CONSERVED FUNGAL PROTEIN (AFU_ORTHOLOGUE AFUA_1G14230)"/>
    <property type="match status" value="1"/>
</dbReference>
<evidence type="ECO:0000313" key="2">
    <source>
        <dbReference type="EMBL" id="KAJ7614809.1"/>
    </source>
</evidence>
<proteinExistence type="predicted"/>
<evidence type="ECO:0000256" key="1">
    <source>
        <dbReference type="SAM" id="SignalP"/>
    </source>
</evidence>
<gene>
    <name evidence="2" type="ORF">FB45DRAFT_981623</name>
</gene>
<protein>
    <recommendedName>
        <fullName evidence="4">Malate dehydrogenase</fullName>
    </recommendedName>
</protein>
<dbReference type="EMBL" id="JARKIF010000025">
    <property type="protein sequence ID" value="KAJ7614809.1"/>
    <property type="molecule type" value="Genomic_DNA"/>
</dbReference>
<organism evidence="2 3">
    <name type="scientific">Roridomyces roridus</name>
    <dbReference type="NCBI Taxonomy" id="1738132"/>
    <lineage>
        <taxon>Eukaryota</taxon>
        <taxon>Fungi</taxon>
        <taxon>Dikarya</taxon>
        <taxon>Basidiomycota</taxon>
        <taxon>Agaricomycotina</taxon>
        <taxon>Agaricomycetes</taxon>
        <taxon>Agaricomycetidae</taxon>
        <taxon>Agaricales</taxon>
        <taxon>Marasmiineae</taxon>
        <taxon>Mycenaceae</taxon>
        <taxon>Roridomyces</taxon>
    </lineage>
</organism>
<dbReference type="Proteomes" id="UP001221142">
    <property type="component" value="Unassembled WGS sequence"/>
</dbReference>
<feature type="signal peptide" evidence="1">
    <location>
        <begin position="1"/>
        <end position="16"/>
    </location>
</feature>
<dbReference type="PANTHER" id="PTHR35567">
    <property type="entry name" value="MALATE DEHYDROGENASE (AFU_ORTHOLOGUE AFUA_2G13800)"/>
    <property type="match status" value="1"/>
</dbReference>
<dbReference type="AlphaFoldDB" id="A0AAD7BA65"/>